<protein>
    <submittedName>
        <fullName evidence="7">Nucleolar protein 12-domain-containing protein</fullName>
    </submittedName>
</protein>
<dbReference type="OrthoDB" id="551633at2759"/>
<evidence type="ECO:0000256" key="6">
    <source>
        <dbReference type="SAM" id="Phobius"/>
    </source>
</evidence>
<feature type="compositionally biased region" description="Basic and acidic residues" evidence="5">
    <location>
        <begin position="56"/>
        <end position="99"/>
    </location>
</feature>
<accession>A0A4P9YZP5</accession>
<comment type="similarity">
    <text evidence="2">Belongs to the RRP17 family.</text>
</comment>
<dbReference type="PANTHER" id="PTHR14577">
    <property type="entry name" value="NUCLEOLAR PROTEIN 12"/>
    <property type="match status" value="1"/>
</dbReference>
<keyword evidence="6" id="KW-0472">Membrane</keyword>
<feature type="transmembrane region" description="Helical" evidence="6">
    <location>
        <begin position="186"/>
        <end position="208"/>
    </location>
</feature>
<evidence type="ECO:0000256" key="5">
    <source>
        <dbReference type="SAM" id="MobiDB-lite"/>
    </source>
</evidence>
<comment type="subcellular location">
    <subcellularLocation>
        <location evidence="1">Nucleus</location>
        <location evidence="1">Nucleolus</location>
    </subcellularLocation>
</comment>
<keyword evidence="4" id="KW-0539">Nucleus</keyword>
<feature type="region of interest" description="Disordered" evidence="5">
    <location>
        <begin position="45"/>
        <end position="138"/>
    </location>
</feature>
<dbReference type="Proteomes" id="UP000278143">
    <property type="component" value="Unassembled WGS sequence"/>
</dbReference>
<dbReference type="InterPro" id="IPR019186">
    <property type="entry name" value="Nucleolar_protein_12"/>
</dbReference>
<evidence type="ECO:0000256" key="2">
    <source>
        <dbReference type="ARBA" id="ARBA00007175"/>
    </source>
</evidence>
<dbReference type="PANTHER" id="PTHR14577:SF0">
    <property type="entry name" value="NUCLEOLAR PROTEIN 12"/>
    <property type="match status" value="1"/>
</dbReference>
<evidence type="ECO:0000256" key="3">
    <source>
        <dbReference type="ARBA" id="ARBA00023054"/>
    </source>
</evidence>
<keyword evidence="3" id="KW-0175">Coiled coil</keyword>
<dbReference type="Pfam" id="PF09805">
    <property type="entry name" value="Nop25"/>
    <property type="match status" value="1"/>
</dbReference>
<reference evidence="8" key="1">
    <citation type="journal article" date="2018" name="Nat. Microbiol.">
        <title>Leveraging single-cell genomics to expand the fungal tree of life.</title>
        <authorList>
            <person name="Ahrendt S.R."/>
            <person name="Quandt C.A."/>
            <person name="Ciobanu D."/>
            <person name="Clum A."/>
            <person name="Salamov A."/>
            <person name="Andreopoulos B."/>
            <person name="Cheng J.F."/>
            <person name="Woyke T."/>
            <person name="Pelin A."/>
            <person name="Henrissat B."/>
            <person name="Reynolds N.K."/>
            <person name="Benny G.L."/>
            <person name="Smith M.E."/>
            <person name="James T.Y."/>
            <person name="Grigoriev I.V."/>
        </authorList>
    </citation>
    <scope>NUCLEOTIDE SEQUENCE [LARGE SCALE GENOMIC DNA]</scope>
    <source>
        <strain evidence="8">Benny S71-1</strain>
    </source>
</reference>
<keyword evidence="8" id="KW-1185">Reference proteome</keyword>
<evidence type="ECO:0000256" key="1">
    <source>
        <dbReference type="ARBA" id="ARBA00004604"/>
    </source>
</evidence>
<evidence type="ECO:0000313" key="8">
    <source>
        <dbReference type="Proteomes" id="UP000278143"/>
    </source>
</evidence>
<gene>
    <name evidence="7" type="ORF">SYNPS1DRAFT_22430</name>
</gene>
<dbReference type="GO" id="GO:0019843">
    <property type="term" value="F:rRNA binding"/>
    <property type="evidence" value="ECO:0007669"/>
    <property type="project" value="TreeGrafter"/>
</dbReference>
<dbReference type="AlphaFoldDB" id="A0A4P9YZP5"/>
<feature type="region of interest" description="Disordered" evidence="5">
    <location>
        <begin position="1"/>
        <end position="25"/>
    </location>
</feature>
<organism evidence="7 8">
    <name type="scientific">Syncephalis pseudoplumigaleata</name>
    <dbReference type="NCBI Taxonomy" id="1712513"/>
    <lineage>
        <taxon>Eukaryota</taxon>
        <taxon>Fungi</taxon>
        <taxon>Fungi incertae sedis</taxon>
        <taxon>Zoopagomycota</taxon>
        <taxon>Zoopagomycotina</taxon>
        <taxon>Zoopagomycetes</taxon>
        <taxon>Zoopagales</taxon>
        <taxon>Piptocephalidaceae</taxon>
        <taxon>Syncephalis</taxon>
    </lineage>
</organism>
<feature type="compositionally biased region" description="Acidic residues" evidence="5">
    <location>
        <begin position="100"/>
        <end position="122"/>
    </location>
</feature>
<evidence type="ECO:0000313" key="7">
    <source>
        <dbReference type="EMBL" id="RKP25647.1"/>
    </source>
</evidence>
<name>A0A4P9YZP5_9FUNG</name>
<sequence>MDNTQLLTAGARVYAKKRKQRDEQVQEIKFDDQVRRSFLTGFEARKKERKAQAKKKALERERQERLEERRLRREAKEEMKQQRRQEYESYAKQFKRDSDSSDDSDQEQQQEEEQEQEQEDDPWNVQPNSTAQFTGTTSTTTVTVITEVDDEASIDAAARQSLTCTVQDRQADATKIQAQLEKLARLLVYVTMAVAVVATSLVAGWFGATACAAAVLNPPRDIAVVAHRHGDADVNDNQLLRIYPSYSLIGPRHSVRGVRTSYSSWTGCSRTAFFDEHGCTVRISDVKYSLVTGRPYEIRFTDYDKDSRVTSHARATIETEYWLMGTIETIDITMGARQEKIVIKRNWFTGKMLEIVVTRSWGDATVLKPSKCIEEQYLKHERALGLVMVPLW</sequence>
<keyword evidence="6" id="KW-0812">Transmembrane</keyword>
<keyword evidence="6" id="KW-1133">Transmembrane helix</keyword>
<evidence type="ECO:0000256" key="4">
    <source>
        <dbReference type="ARBA" id="ARBA00023242"/>
    </source>
</evidence>
<proteinExistence type="inferred from homology"/>
<dbReference type="GO" id="GO:0005730">
    <property type="term" value="C:nucleolus"/>
    <property type="evidence" value="ECO:0007669"/>
    <property type="project" value="UniProtKB-SubCell"/>
</dbReference>
<dbReference type="EMBL" id="KZ989668">
    <property type="protein sequence ID" value="RKP25647.1"/>
    <property type="molecule type" value="Genomic_DNA"/>
</dbReference>